<accession>A0ACC2H7D2</accession>
<organism evidence="1 2">
    <name type="scientific">Dallia pectoralis</name>
    <name type="common">Alaska blackfish</name>
    <dbReference type="NCBI Taxonomy" id="75939"/>
    <lineage>
        <taxon>Eukaryota</taxon>
        <taxon>Metazoa</taxon>
        <taxon>Chordata</taxon>
        <taxon>Craniata</taxon>
        <taxon>Vertebrata</taxon>
        <taxon>Euteleostomi</taxon>
        <taxon>Actinopterygii</taxon>
        <taxon>Neopterygii</taxon>
        <taxon>Teleostei</taxon>
        <taxon>Protacanthopterygii</taxon>
        <taxon>Esociformes</taxon>
        <taxon>Umbridae</taxon>
        <taxon>Dallia</taxon>
    </lineage>
</organism>
<dbReference type="Proteomes" id="UP001157502">
    <property type="component" value="Chromosome 5"/>
</dbReference>
<sequence>MDYSAFQPSGFLDQGRNTSSGAPTSQRRLPNSALFPGLKEHAVKGDMALFGTGSRPPLIPLHSLRMWPLN</sequence>
<evidence type="ECO:0000313" key="1">
    <source>
        <dbReference type="EMBL" id="KAJ8011889.1"/>
    </source>
</evidence>
<protein>
    <submittedName>
        <fullName evidence="1">Uncharacterized protein</fullName>
    </submittedName>
</protein>
<comment type="caution">
    <text evidence="1">The sequence shown here is derived from an EMBL/GenBank/DDBJ whole genome shotgun (WGS) entry which is preliminary data.</text>
</comment>
<dbReference type="EMBL" id="CM055732">
    <property type="protein sequence ID" value="KAJ8011889.1"/>
    <property type="molecule type" value="Genomic_DNA"/>
</dbReference>
<evidence type="ECO:0000313" key="2">
    <source>
        <dbReference type="Proteomes" id="UP001157502"/>
    </source>
</evidence>
<keyword evidence="2" id="KW-1185">Reference proteome</keyword>
<name>A0ACC2H7D2_DALPE</name>
<gene>
    <name evidence="1" type="ORF">DPEC_G00062980</name>
</gene>
<proteinExistence type="predicted"/>
<reference evidence="1" key="1">
    <citation type="submission" date="2021-05" db="EMBL/GenBank/DDBJ databases">
        <authorList>
            <person name="Pan Q."/>
            <person name="Jouanno E."/>
            <person name="Zahm M."/>
            <person name="Klopp C."/>
            <person name="Cabau C."/>
            <person name="Louis A."/>
            <person name="Berthelot C."/>
            <person name="Parey E."/>
            <person name="Roest Crollius H."/>
            <person name="Montfort J."/>
            <person name="Robinson-Rechavi M."/>
            <person name="Bouchez O."/>
            <person name="Lampietro C."/>
            <person name="Lopez Roques C."/>
            <person name="Donnadieu C."/>
            <person name="Postlethwait J."/>
            <person name="Bobe J."/>
            <person name="Dillon D."/>
            <person name="Chandos A."/>
            <person name="von Hippel F."/>
            <person name="Guiguen Y."/>
        </authorList>
    </citation>
    <scope>NUCLEOTIDE SEQUENCE</scope>
    <source>
        <strain evidence="1">YG-Jan2019</strain>
    </source>
</reference>